<keyword evidence="3" id="KW-1185">Reference proteome</keyword>
<reference evidence="3" key="1">
    <citation type="journal article" date="2009" name="Genome Res.">
        <title>Comparative genomic analyses of the human fungal pathogens Coccidioides and their relatives.</title>
        <authorList>
            <person name="Sharpton T.J."/>
            <person name="Stajich J.E."/>
            <person name="Rounsley S.D."/>
            <person name="Gardner M.J."/>
            <person name="Wortman J.R."/>
            <person name="Jordar V.S."/>
            <person name="Maiti R."/>
            <person name="Kodira C.D."/>
            <person name="Neafsey D.E."/>
            <person name="Zeng Q."/>
            <person name="Hung C.-Y."/>
            <person name="McMahan C."/>
            <person name="Muszewska A."/>
            <person name="Grynberg M."/>
            <person name="Mandel M.A."/>
            <person name="Kellner E.M."/>
            <person name="Barker B.M."/>
            <person name="Galgiani J.N."/>
            <person name="Orbach M.J."/>
            <person name="Kirkland T.N."/>
            <person name="Cole G.T."/>
            <person name="Henn M.R."/>
            <person name="Birren B.W."/>
            <person name="Taylor J.W."/>
        </authorList>
    </citation>
    <scope>NUCLEOTIDE SEQUENCE [LARGE SCALE GENOMIC DNA]</scope>
    <source>
        <strain evidence="3">RS</strain>
    </source>
</reference>
<reference evidence="3" key="2">
    <citation type="journal article" date="2010" name="Genome Res.">
        <title>Population genomic sequencing of Coccidioides fungi reveals recent hybridization and transposon control.</title>
        <authorList>
            <person name="Neafsey D.E."/>
            <person name="Barker B.M."/>
            <person name="Sharpton T.J."/>
            <person name="Stajich J.E."/>
            <person name="Park D.J."/>
            <person name="Whiston E."/>
            <person name="Hung C.-Y."/>
            <person name="McMahan C."/>
            <person name="White J."/>
            <person name="Sykes S."/>
            <person name="Heiman D."/>
            <person name="Young S."/>
            <person name="Zeng Q."/>
            <person name="Abouelleil A."/>
            <person name="Aftuck L."/>
            <person name="Bessette D."/>
            <person name="Brown A."/>
            <person name="FitzGerald M."/>
            <person name="Lui A."/>
            <person name="Macdonald J.P."/>
            <person name="Priest M."/>
            <person name="Orbach M.J."/>
            <person name="Galgiani J.N."/>
            <person name="Kirkland T.N."/>
            <person name="Cole G.T."/>
            <person name="Birren B.W."/>
            <person name="Henn M.R."/>
            <person name="Taylor J.W."/>
            <person name="Rounsley S.D."/>
        </authorList>
    </citation>
    <scope>GENOME REANNOTATION</scope>
    <source>
        <strain evidence="3">RS</strain>
    </source>
</reference>
<dbReference type="VEuPathDB" id="FungiDB:CIMG_09779"/>
<gene>
    <name evidence="2" type="ORF">CIMG_09779</name>
</gene>
<dbReference type="InParanoid" id="J3K352"/>
<accession>J3K352</accession>
<dbReference type="RefSeq" id="XP_001240158.2">
    <property type="nucleotide sequence ID" value="XM_001240157.2"/>
</dbReference>
<proteinExistence type="predicted"/>
<dbReference type="GeneID" id="4558355"/>
<dbReference type="AlphaFoldDB" id="J3K352"/>
<feature type="compositionally biased region" description="Basic residues" evidence="1">
    <location>
        <begin position="75"/>
        <end position="86"/>
    </location>
</feature>
<organism evidence="2 3">
    <name type="scientific">Coccidioides immitis (strain RS)</name>
    <name type="common">Valley fever fungus</name>
    <dbReference type="NCBI Taxonomy" id="246410"/>
    <lineage>
        <taxon>Eukaryota</taxon>
        <taxon>Fungi</taxon>
        <taxon>Dikarya</taxon>
        <taxon>Ascomycota</taxon>
        <taxon>Pezizomycotina</taxon>
        <taxon>Eurotiomycetes</taxon>
        <taxon>Eurotiomycetidae</taxon>
        <taxon>Onygenales</taxon>
        <taxon>Onygenaceae</taxon>
        <taxon>Coccidioides</taxon>
    </lineage>
</organism>
<evidence type="ECO:0000313" key="3">
    <source>
        <dbReference type="Proteomes" id="UP000001261"/>
    </source>
</evidence>
<dbReference type="EMBL" id="GG704912">
    <property type="protein sequence ID" value="EAS28575.3"/>
    <property type="molecule type" value="Genomic_DNA"/>
</dbReference>
<dbReference type="Proteomes" id="UP000001261">
    <property type="component" value="Unassembled WGS sequence"/>
</dbReference>
<evidence type="ECO:0000256" key="1">
    <source>
        <dbReference type="SAM" id="MobiDB-lite"/>
    </source>
</evidence>
<dbReference type="KEGG" id="cim:CIMG_09779"/>
<name>J3K352_COCIM</name>
<feature type="region of interest" description="Disordered" evidence="1">
    <location>
        <begin position="65"/>
        <end position="103"/>
    </location>
</feature>
<evidence type="ECO:0000313" key="2">
    <source>
        <dbReference type="EMBL" id="EAS28575.3"/>
    </source>
</evidence>
<feature type="region of interest" description="Disordered" evidence="1">
    <location>
        <begin position="1"/>
        <end position="27"/>
    </location>
</feature>
<sequence>MQQDRGGAKRQGTRVAGGEGGRRLNANGNLPSQWRYMWLARMRVRGKKQFQTTHVQRSTGIIKQSAKMVEGKGGERRKKRISRKRPNGPAKNEEIECGPPYDSSRALNGDLASADKDMGMGTAICMHGEMHLGPVHVWICMHAWMNRRIKVKEKEQLQSFAVPWVFKRACKGEEGI</sequence>
<protein>
    <submittedName>
        <fullName evidence="2">Uncharacterized protein</fullName>
    </submittedName>
</protein>